<reference evidence="1 2" key="1">
    <citation type="journal article" date="2018" name="Int. J. Syst. Evol. Microbiol.">
        <title>Flavobacterium chryseum sp. nov. and Flavobacterium psychroterrae sp. nov., novel environmental bacteria isolated from Antarctica.</title>
        <authorList>
            <person name="Kralova S."/>
            <person name="Svec P."/>
            <person name="Busse H.J."/>
            <person name="Stankova E."/>
            <person name="Vaczi P."/>
            <person name="Sedlacek I."/>
        </authorList>
    </citation>
    <scope>NUCLEOTIDE SEQUENCE [LARGE SCALE GENOMIC DNA]</scope>
    <source>
        <strain evidence="1 2">CCM 8827</strain>
    </source>
</reference>
<dbReference type="RefSeq" id="WP_213293589.1">
    <property type="nucleotide sequence ID" value="NZ_JAGYVZ010000001.1"/>
</dbReference>
<dbReference type="SUPFAM" id="SSF81901">
    <property type="entry name" value="HCP-like"/>
    <property type="match status" value="1"/>
</dbReference>
<evidence type="ECO:0000313" key="2">
    <source>
        <dbReference type="Proteomes" id="UP000722625"/>
    </source>
</evidence>
<dbReference type="Proteomes" id="UP000722625">
    <property type="component" value="Unassembled WGS sequence"/>
</dbReference>
<protein>
    <recommendedName>
        <fullName evidence="3">Tetratricopeptide repeat protein</fullName>
    </recommendedName>
</protein>
<evidence type="ECO:0000313" key="1">
    <source>
        <dbReference type="EMBL" id="MBS7229449.1"/>
    </source>
</evidence>
<gene>
    <name evidence="1" type="ORF">KHA90_00285</name>
</gene>
<accession>A0ABS5P5C1</accession>
<organism evidence="1 2">
    <name type="scientific">Flavobacterium psychroterrae</name>
    <dbReference type="NCBI Taxonomy" id="2133767"/>
    <lineage>
        <taxon>Bacteria</taxon>
        <taxon>Pseudomonadati</taxon>
        <taxon>Bacteroidota</taxon>
        <taxon>Flavobacteriia</taxon>
        <taxon>Flavobacteriales</taxon>
        <taxon>Flavobacteriaceae</taxon>
        <taxon>Flavobacterium</taxon>
    </lineage>
</organism>
<evidence type="ECO:0008006" key="3">
    <source>
        <dbReference type="Google" id="ProtNLM"/>
    </source>
</evidence>
<sequence>MKKFQLLLLLIYIPNLIYSQIIDNNIHGYYKSKSDSSIYSFFEFDGNGKVNIVGMGTGDYFTKGDSLIVYPDKSIFKFKIKGNTLIGASSWVEKQTWIKKDTVVANNRKDAAASKKKAELLHEYYKISQTKSSLDFALNEKTLKAQEEKMSQLCNQGLSKACLDYFGMMLIADQGLGALLSNQKNDKPITVNPEIIKLGNKIIAQGEPEGYTVLGAYYFYLGQKEKAVEQWNIGADKGSQKSAMALLQVEME</sequence>
<proteinExistence type="predicted"/>
<dbReference type="EMBL" id="JAGYVZ010000001">
    <property type="protein sequence ID" value="MBS7229449.1"/>
    <property type="molecule type" value="Genomic_DNA"/>
</dbReference>
<comment type="caution">
    <text evidence="1">The sequence shown here is derived from an EMBL/GenBank/DDBJ whole genome shotgun (WGS) entry which is preliminary data.</text>
</comment>
<keyword evidence="2" id="KW-1185">Reference proteome</keyword>
<name>A0ABS5P5C1_9FLAO</name>